<dbReference type="Gene3D" id="3.90.550.10">
    <property type="entry name" value="Spore Coat Polysaccharide Biosynthesis Protein SpsA, Chain A"/>
    <property type="match status" value="1"/>
</dbReference>
<feature type="transmembrane region" description="Helical" evidence="1">
    <location>
        <begin position="331"/>
        <end position="352"/>
    </location>
</feature>
<feature type="domain" description="Glycosyltransferase 2-like" evidence="2">
    <location>
        <begin position="9"/>
        <end position="172"/>
    </location>
</feature>
<reference evidence="3 4" key="1">
    <citation type="journal article" date="2022" name="IScience">
        <title>An ultrasensitive nanofiber-based assay for enzymatic hydrolysis and deep-sea microbial degradation of cellulose.</title>
        <authorList>
            <person name="Tsudome M."/>
            <person name="Tachioka M."/>
            <person name="Miyazaki M."/>
            <person name="Uchimura K."/>
            <person name="Tsuda M."/>
            <person name="Takaki Y."/>
            <person name="Deguchi S."/>
        </authorList>
    </citation>
    <scope>NUCLEOTIDE SEQUENCE [LARGE SCALE GENOMIC DNA]</scope>
    <source>
        <strain evidence="3 4">GE09</strain>
    </source>
</reference>
<dbReference type="Proteomes" id="UP001320119">
    <property type="component" value="Chromosome"/>
</dbReference>
<dbReference type="KEGG" id="marq:MARGE09_P1735"/>
<sequence length="353" mass="41425">MNHQYPLVSIAVTTYNGARYLRQQLDSLLAQDYPSLEIVVADDCSTDNTRAILVEYECHENFRWYKNAKNLGYIKNFEHVIKRCRGEYIALCDQDDEWYTDKITKTLAFLHEKDALLAYCDADLIAADNSKIGMNLLSHSPTGPIDGGEYEKFYLLNTVNGCTALFRRELFDQAAPFPIDVPHDWWLSYIAAFDGRLAHTADRLMGYRMHANNTIGISYRIKKRNLKQYLRRKLSRYSKRFIYDKTVRPVKWGQECLEHFERFKAFEEGRGKTTTILNVLTDWMNAKMSNDARVEEYRSFFFEHHQRLGIKMRSLLFMTIRKELIRAKIKLCYTLASPLLFVILLLCVIWTVL</sequence>
<keyword evidence="1" id="KW-1133">Transmembrane helix</keyword>
<dbReference type="Pfam" id="PF00535">
    <property type="entry name" value="Glycos_transf_2"/>
    <property type="match status" value="1"/>
</dbReference>
<dbReference type="AlphaFoldDB" id="A0AAN2BK18"/>
<evidence type="ECO:0000259" key="2">
    <source>
        <dbReference type="Pfam" id="PF00535"/>
    </source>
</evidence>
<keyword evidence="1" id="KW-0812">Transmembrane</keyword>
<organism evidence="3 4">
    <name type="scientific">Marinagarivorans cellulosilyticus</name>
    <dbReference type="NCBI Taxonomy" id="2721545"/>
    <lineage>
        <taxon>Bacteria</taxon>
        <taxon>Pseudomonadati</taxon>
        <taxon>Pseudomonadota</taxon>
        <taxon>Gammaproteobacteria</taxon>
        <taxon>Cellvibrionales</taxon>
        <taxon>Cellvibrionaceae</taxon>
        <taxon>Marinagarivorans</taxon>
    </lineage>
</organism>
<accession>A0AAN2BK18</accession>
<dbReference type="CDD" id="cd04196">
    <property type="entry name" value="GT_2_like_d"/>
    <property type="match status" value="1"/>
</dbReference>
<dbReference type="PANTHER" id="PTHR22916:SF3">
    <property type="entry name" value="UDP-GLCNAC:BETAGAL BETA-1,3-N-ACETYLGLUCOSAMINYLTRANSFERASE-LIKE PROTEIN 1"/>
    <property type="match status" value="1"/>
</dbReference>
<keyword evidence="1" id="KW-0472">Membrane</keyword>
<proteinExistence type="predicted"/>
<dbReference type="PANTHER" id="PTHR22916">
    <property type="entry name" value="GLYCOSYLTRANSFERASE"/>
    <property type="match status" value="1"/>
</dbReference>
<evidence type="ECO:0000313" key="3">
    <source>
        <dbReference type="EMBL" id="BCD97534.1"/>
    </source>
</evidence>
<dbReference type="RefSeq" id="WP_236987001.1">
    <property type="nucleotide sequence ID" value="NZ_AP023086.1"/>
</dbReference>
<evidence type="ECO:0000256" key="1">
    <source>
        <dbReference type="SAM" id="Phobius"/>
    </source>
</evidence>
<dbReference type="InterPro" id="IPR029044">
    <property type="entry name" value="Nucleotide-diphossugar_trans"/>
</dbReference>
<dbReference type="EMBL" id="AP023086">
    <property type="protein sequence ID" value="BCD97534.1"/>
    <property type="molecule type" value="Genomic_DNA"/>
</dbReference>
<gene>
    <name evidence="3" type="ORF">MARGE09_P1735</name>
</gene>
<protein>
    <submittedName>
        <fullName evidence="3">Rhamnosyltransferase</fullName>
    </submittedName>
</protein>
<dbReference type="InterPro" id="IPR001173">
    <property type="entry name" value="Glyco_trans_2-like"/>
</dbReference>
<dbReference type="SUPFAM" id="SSF53448">
    <property type="entry name" value="Nucleotide-diphospho-sugar transferases"/>
    <property type="match status" value="1"/>
</dbReference>
<name>A0AAN2BK18_9GAMM</name>
<keyword evidence="4" id="KW-1185">Reference proteome</keyword>
<evidence type="ECO:0000313" key="4">
    <source>
        <dbReference type="Proteomes" id="UP001320119"/>
    </source>
</evidence>
<dbReference type="GO" id="GO:0016758">
    <property type="term" value="F:hexosyltransferase activity"/>
    <property type="evidence" value="ECO:0007669"/>
    <property type="project" value="UniProtKB-ARBA"/>
</dbReference>